<dbReference type="EMBL" id="JACJIJ010000001">
    <property type="protein sequence ID" value="MBA9050925.1"/>
    <property type="molecule type" value="Genomic_DNA"/>
</dbReference>
<proteinExistence type="predicted"/>
<evidence type="ECO:0000313" key="2">
    <source>
        <dbReference type="Proteomes" id="UP000577386"/>
    </source>
</evidence>
<dbReference type="GO" id="GO:0003824">
    <property type="term" value="F:catalytic activity"/>
    <property type="evidence" value="ECO:0007669"/>
    <property type="project" value="InterPro"/>
</dbReference>
<dbReference type="Pfam" id="PF01063">
    <property type="entry name" value="Aminotran_4"/>
    <property type="match status" value="1"/>
</dbReference>
<sequence>MRLDDQRIRDLDLYLERLVRSCKAVLSADLDPEQVRAYIQQAADTTPTASSPAPPSSV</sequence>
<reference evidence="1 2" key="1">
    <citation type="submission" date="2020-08" db="EMBL/GenBank/DDBJ databases">
        <title>Sequencing the genomes of 1000 actinobacteria strains.</title>
        <authorList>
            <person name="Klenk H.-P."/>
        </authorList>
    </citation>
    <scope>NUCLEOTIDE SEQUENCE [LARGE SCALE GENOMIC DNA]</scope>
    <source>
        <strain evidence="1 2">DSM 41827</strain>
    </source>
</reference>
<organism evidence="1 2">
    <name type="scientific">Streptomyces murinus</name>
    <dbReference type="NCBI Taxonomy" id="33900"/>
    <lineage>
        <taxon>Bacteria</taxon>
        <taxon>Bacillati</taxon>
        <taxon>Actinomycetota</taxon>
        <taxon>Actinomycetes</taxon>
        <taxon>Kitasatosporales</taxon>
        <taxon>Streptomycetaceae</taxon>
        <taxon>Streptomyces</taxon>
    </lineage>
</organism>
<keyword evidence="2" id="KW-1185">Reference proteome</keyword>
<dbReference type="InterPro" id="IPR001544">
    <property type="entry name" value="Aminotrans_IV"/>
</dbReference>
<comment type="caution">
    <text evidence="1">The sequence shown here is derived from an EMBL/GenBank/DDBJ whole genome shotgun (WGS) entry which is preliminary data.</text>
</comment>
<protein>
    <submittedName>
        <fullName evidence="1">Uncharacterized protein</fullName>
    </submittedName>
</protein>
<name>A0A7W3RIH6_STRMR</name>
<gene>
    <name evidence="1" type="ORF">HDA42_000100</name>
</gene>
<dbReference type="AlphaFoldDB" id="A0A7W3RIH6"/>
<dbReference type="Proteomes" id="UP000577386">
    <property type="component" value="Unassembled WGS sequence"/>
</dbReference>
<accession>A0A7W3RIH6</accession>
<evidence type="ECO:0000313" key="1">
    <source>
        <dbReference type="EMBL" id="MBA9050925.1"/>
    </source>
</evidence>
<dbReference type="Gene3D" id="3.30.470.10">
    <property type="match status" value="1"/>
</dbReference>
<dbReference type="RefSeq" id="WP_182774356.1">
    <property type="nucleotide sequence ID" value="NZ_BAAAHW010000016.1"/>
</dbReference>
<dbReference type="InterPro" id="IPR043131">
    <property type="entry name" value="BCAT-like_N"/>
</dbReference>